<dbReference type="InterPro" id="IPR051402">
    <property type="entry name" value="KPR-Related"/>
</dbReference>
<dbReference type="Pfam" id="PF08546">
    <property type="entry name" value="ApbA_C"/>
    <property type="match status" value="1"/>
</dbReference>
<comment type="function">
    <text evidence="9">Catalyzes the NADPH-dependent reduction of ketopantoate into pantoic acid.</text>
</comment>
<accession>A0A223V0K6</accession>
<comment type="similarity">
    <text evidence="2 9">Belongs to the ketopantoate reductase family.</text>
</comment>
<dbReference type="GO" id="GO:0005737">
    <property type="term" value="C:cytoplasm"/>
    <property type="evidence" value="ECO:0007669"/>
    <property type="project" value="TreeGrafter"/>
</dbReference>
<evidence type="ECO:0000256" key="4">
    <source>
        <dbReference type="ARBA" id="ARBA00019465"/>
    </source>
</evidence>
<evidence type="ECO:0000256" key="6">
    <source>
        <dbReference type="ARBA" id="ARBA00023002"/>
    </source>
</evidence>
<gene>
    <name evidence="10" type="ORF">CJ263_01415</name>
</gene>
<dbReference type="AlphaFoldDB" id="A0A223V0K6"/>
<dbReference type="InterPro" id="IPR013332">
    <property type="entry name" value="KPR_N"/>
</dbReference>
<keyword evidence="6 9" id="KW-0560">Oxidoreductase</keyword>
<evidence type="ECO:0000313" key="10">
    <source>
        <dbReference type="EMBL" id="ASV28993.1"/>
    </source>
</evidence>
<evidence type="ECO:0000256" key="8">
    <source>
        <dbReference type="ARBA" id="ARBA00048793"/>
    </source>
</evidence>
<proteinExistence type="inferred from homology"/>
<evidence type="ECO:0000256" key="1">
    <source>
        <dbReference type="ARBA" id="ARBA00004994"/>
    </source>
</evidence>
<dbReference type="EMBL" id="CP022957">
    <property type="protein sequence ID" value="ASV28993.1"/>
    <property type="molecule type" value="Genomic_DNA"/>
</dbReference>
<evidence type="ECO:0000313" key="11">
    <source>
        <dbReference type="Proteomes" id="UP000215244"/>
    </source>
</evidence>
<protein>
    <recommendedName>
        <fullName evidence="4 9">2-dehydropantoate 2-reductase</fullName>
        <ecNumber evidence="3 9">1.1.1.169</ecNumber>
    </recommendedName>
    <alternativeName>
        <fullName evidence="7 9">Ketopantoate reductase</fullName>
    </alternativeName>
</protein>
<dbReference type="Gene3D" id="3.40.50.720">
    <property type="entry name" value="NAD(P)-binding Rossmann-like Domain"/>
    <property type="match status" value="1"/>
</dbReference>
<dbReference type="InterPro" id="IPR013328">
    <property type="entry name" value="6PGD_dom2"/>
</dbReference>
<dbReference type="GO" id="GO:0008677">
    <property type="term" value="F:2-dehydropantoate 2-reductase activity"/>
    <property type="evidence" value="ECO:0007669"/>
    <property type="project" value="UniProtKB-EC"/>
</dbReference>
<dbReference type="InterPro" id="IPR036291">
    <property type="entry name" value="NAD(P)-bd_dom_sf"/>
</dbReference>
<name>A0A223V0K6_9FLAO</name>
<sequence length="308" mass="34426">MMNNNIYIIGSGAIGKALAVFLKKQNKQVQLVRGSVDNLPNIETEITVVGKDETFAESILTTTFSNLKDINGIVLVTTKTFANEKIAEKLRGLNGHYEIVLLQNGLNIEHPFNDLGKVYRCVLLSTSQVTGENKVSFKTVAASPIGDLDGLNEGLHEVIERINTPQFQFREEASILKFVWNKTVANCVFNTICPLLEIDNGIFHRNLEAKKLAKDIIEECVVLAETQGVLLDTEEILENLLLISQKSDGQLISTYMDILNHRQTEIKSLNLEISRIAQEIGRPELVQKTKFLGQLIELKSKITHLENV</sequence>
<comment type="pathway">
    <text evidence="1 9">Cofactor biosynthesis; (R)-pantothenate biosynthesis; (R)-pantoate from 3-methyl-2-oxobutanoate: step 2/2.</text>
</comment>
<dbReference type="PANTHER" id="PTHR21708">
    <property type="entry name" value="PROBABLE 2-DEHYDROPANTOATE 2-REDUCTASE"/>
    <property type="match status" value="1"/>
</dbReference>
<dbReference type="Gene3D" id="1.10.1040.10">
    <property type="entry name" value="N-(1-d-carboxylethyl)-l-norvaline Dehydrogenase, domain 2"/>
    <property type="match status" value="1"/>
</dbReference>
<dbReference type="SUPFAM" id="SSF48179">
    <property type="entry name" value="6-phosphogluconate dehydrogenase C-terminal domain-like"/>
    <property type="match status" value="1"/>
</dbReference>
<dbReference type="Proteomes" id="UP000215244">
    <property type="component" value="Chromosome"/>
</dbReference>
<dbReference type="PANTHER" id="PTHR21708:SF26">
    <property type="entry name" value="2-DEHYDROPANTOATE 2-REDUCTASE"/>
    <property type="match status" value="1"/>
</dbReference>
<keyword evidence="9" id="KW-0566">Pantothenate biosynthesis</keyword>
<keyword evidence="11" id="KW-1185">Reference proteome</keyword>
<dbReference type="InterPro" id="IPR003710">
    <property type="entry name" value="ApbA"/>
</dbReference>
<keyword evidence="5 9" id="KW-0521">NADP</keyword>
<dbReference type="UniPathway" id="UPA00028">
    <property type="reaction ID" value="UER00004"/>
</dbReference>
<dbReference type="GO" id="GO:0015940">
    <property type="term" value="P:pantothenate biosynthetic process"/>
    <property type="evidence" value="ECO:0007669"/>
    <property type="project" value="UniProtKB-UniPathway"/>
</dbReference>
<dbReference type="Pfam" id="PF02558">
    <property type="entry name" value="ApbA"/>
    <property type="match status" value="1"/>
</dbReference>
<dbReference type="EC" id="1.1.1.169" evidence="3 9"/>
<dbReference type="SUPFAM" id="SSF51735">
    <property type="entry name" value="NAD(P)-binding Rossmann-fold domains"/>
    <property type="match status" value="1"/>
</dbReference>
<dbReference type="NCBIfam" id="TIGR00745">
    <property type="entry name" value="apbA_panE"/>
    <property type="match status" value="1"/>
</dbReference>
<evidence type="ECO:0000256" key="2">
    <source>
        <dbReference type="ARBA" id="ARBA00007870"/>
    </source>
</evidence>
<comment type="catalytic activity">
    <reaction evidence="8 9">
        <text>(R)-pantoate + NADP(+) = 2-dehydropantoate + NADPH + H(+)</text>
        <dbReference type="Rhea" id="RHEA:16233"/>
        <dbReference type="ChEBI" id="CHEBI:11561"/>
        <dbReference type="ChEBI" id="CHEBI:15378"/>
        <dbReference type="ChEBI" id="CHEBI:15980"/>
        <dbReference type="ChEBI" id="CHEBI:57783"/>
        <dbReference type="ChEBI" id="CHEBI:58349"/>
        <dbReference type="EC" id="1.1.1.169"/>
    </reaction>
</comment>
<dbReference type="InterPro" id="IPR013752">
    <property type="entry name" value="KPA_reductase"/>
</dbReference>
<evidence type="ECO:0000256" key="9">
    <source>
        <dbReference type="RuleBase" id="RU362068"/>
    </source>
</evidence>
<evidence type="ECO:0000256" key="3">
    <source>
        <dbReference type="ARBA" id="ARBA00013014"/>
    </source>
</evidence>
<organism evidence="10 11">
    <name type="scientific">Maribacter cobaltidurans</name>
    <dbReference type="NCBI Taxonomy" id="1178778"/>
    <lineage>
        <taxon>Bacteria</taxon>
        <taxon>Pseudomonadati</taxon>
        <taxon>Bacteroidota</taxon>
        <taxon>Flavobacteriia</taxon>
        <taxon>Flavobacteriales</taxon>
        <taxon>Flavobacteriaceae</taxon>
        <taxon>Maribacter</taxon>
    </lineage>
</organism>
<evidence type="ECO:0000256" key="5">
    <source>
        <dbReference type="ARBA" id="ARBA00022857"/>
    </source>
</evidence>
<reference evidence="10 11" key="1">
    <citation type="submission" date="2017-08" db="EMBL/GenBank/DDBJ databases">
        <title>The complete genome sequence of Maribacter sp. B1, isolated from deep-sea sediment.</title>
        <authorList>
            <person name="Wu Y.-H."/>
            <person name="Cheng H."/>
            <person name="Xu X.-W."/>
        </authorList>
    </citation>
    <scope>NUCLEOTIDE SEQUENCE [LARGE SCALE GENOMIC DNA]</scope>
    <source>
        <strain evidence="10 11">B1</strain>
    </source>
</reference>
<dbReference type="InterPro" id="IPR008927">
    <property type="entry name" value="6-PGluconate_DH-like_C_sf"/>
</dbReference>
<dbReference type="KEGG" id="marb:CJ263_01415"/>
<evidence type="ECO:0000256" key="7">
    <source>
        <dbReference type="ARBA" id="ARBA00032024"/>
    </source>
</evidence>